<reference evidence="1" key="1">
    <citation type="submission" date="2016-05" db="EMBL/GenBank/DDBJ databases">
        <authorList>
            <person name="Cock P.J.A."/>
            <person name="Cock P.J.A."/>
        </authorList>
    </citation>
    <scope>NUCLEOTIDE SEQUENCE</scope>
    <source>
        <strain evidence="1">PWN146_assembly</strain>
    </source>
</reference>
<protein>
    <recommendedName>
        <fullName evidence="2">DUF2513 domain-containing protein</fullName>
    </recommendedName>
</protein>
<dbReference type="AlphaFoldDB" id="A0A1C3HHK6"/>
<proteinExistence type="predicted"/>
<name>A0A1C3HHK6_SERMA</name>
<gene>
    <name evidence="1" type="ORF">PWN146_03243</name>
</gene>
<evidence type="ECO:0000313" key="1">
    <source>
        <dbReference type="EMBL" id="SAY44533.1"/>
    </source>
</evidence>
<accession>A0A1C3HHK6</accession>
<dbReference type="EMBL" id="LT575490">
    <property type="protein sequence ID" value="SAY44533.1"/>
    <property type="molecule type" value="Genomic_DNA"/>
</dbReference>
<organism evidence="1">
    <name type="scientific">Serratia marcescens</name>
    <dbReference type="NCBI Taxonomy" id="615"/>
    <lineage>
        <taxon>Bacteria</taxon>
        <taxon>Pseudomonadati</taxon>
        <taxon>Pseudomonadota</taxon>
        <taxon>Gammaproteobacteria</taxon>
        <taxon>Enterobacterales</taxon>
        <taxon>Yersiniaceae</taxon>
        <taxon>Serratia</taxon>
    </lineage>
</organism>
<sequence length="139" mass="15633">MTSNSNEFNVLVGKIFCRLLDMHPQPQMLIFDAFFDFPDDLERTLDMPECRSFFSCIKWLKQHGYVDYSGLISVAAMNVTITEKTLIILNALPKSLQQKQKPLKDALLDAAKTGKNAVIAECVSRIFAYSMDGNGSDCE</sequence>
<evidence type="ECO:0008006" key="2">
    <source>
        <dbReference type="Google" id="ProtNLM"/>
    </source>
</evidence>